<accession>A0A6A3CQX9</accession>
<protein>
    <submittedName>
        <fullName evidence="1">Uncharacterized protein</fullName>
    </submittedName>
</protein>
<organism evidence="1 2">
    <name type="scientific">Hibiscus syriacus</name>
    <name type="common">Rose of Sharon</name>
    <dbReference type="NCBI Taxonomy" id="106335"/>
    <lineage>
        <taxon>Eukaryota</taxon>
        <taxon>Viridiplantae</taxon>
        <taxon>Streptophyta</taxon>
        <taxon>Embryophyta</taxon>
        <taxon>Tracheophyta</taxon>
        <taxon>Spermatophyta</taxon>
        <taxon>Magnoliopsida</taxon>
        <taxon>eudicotyledons</taxon>
        <taxon>Gunneridae</taxon>
        <taxon>Pentapetalae</taxon>
        <taxon>rosids</taxon>
        <taxon>malvids</taxon>
        <taxon>Malvales</taxon>
        <taxon>Malvaceae</taxon>
        <taxon>Malvoideae</taxon>
        <taxon>Hibiscus</taxon>
    </lineage>
</organism>
<reference evidence="1" key="1">
    <citation type="submission" date="2019-09" db="EMBL/GenBank/DDBJ databases">
        <title>Draft genome information of white flower Hibiscus syriacus.</title>
        <authorList>
            <person name="Kim Y.-M."/>
        </authorList>
    </citation>
    <scope>NUCLEOTIDE SEQUENCE [LARGE SCALE GENOMIC DNA]</scope>
    <source>
        <strain evidence="1">YM2019G1</strain>
    </source>
</reference>
<gene>
    <name evidence="1" type="ORF">F3Y22_tig00003041pilonHSYRG00303</name>
</gene>
<comment type="caution">
    <text evidence="1">The sequence shown here is derived from an EMBL/GenBank/DDBJ whole genome shotgun (WGS) entry which is preliminary data.</text>
</comment>
<sequence length="56" mass="5982">MLYGEYESRVGVWLGGDAVTMVMVCKPPLTGGGITGGGVREGKEEWGLTRVKCHVN</sequence>
<proteinExistence type="predicted"/>
<dbReference type="Proteomes" id="UP000436088">
    <property type="component" value="Unassembled WGS sequence"/>
</dbReference>
<name>A0A6A3CQX9_HIBSY</name>
<evidence type="ECO:0000313" key="2">
    <source>
        <dbReference type="Proteomes" id="UP000436088"/>
    </source>
</evidence>
<dbReference type="EMBL" id="VEPZ02000209">
    <property type="protein sequence ID" value="KAE8729952.1"/>
    <property type="molecule type" value="Genomic_DNA"/>
</dbReference>
<evidence type="ECO:0000313" key="1">
    <source>
        <dbReference type="EMBL" id="KAE8729952.1"/>
    </source>
</evidence>
<keyword evidence="2" id="KW-1185">Reference proteome</keyword>
<dbReference type="AlphaFoldDB" id="A0A6A3CQX9"/>